<evidence type="ECO:0000313" key="2">
    <source>
        <dbReference type="EMBL" id="EPE33151.1"/>
    </source>
</evidence>
<dbReference type="RefSeq" id="XP_008079768.1">
    <property type="nucleotide sequence ID" value="XM_008081577.1"/>
</dbReference>
<dbReference type="AlphaFoldDB" id="S3DM52"/>
<gene>
    <name evidence="2" type="ORF">GLAREA_06163</name>
</gene>
<dbReference type="Proteomes" id="UP000016922">
    <property type="component" value="Unassembled WGS sequence"/>
</dbReference>
<evidence type="ECO:0000256" key="1">
    <source>
        <dbReference type="SAM" id="MobiDB-lite"/>
    </source>
</evidence>
<dbReference type="HOGENOM" id="CLU_2589965_0_0_1"/>
<name>S3DM52_GLAL2</name>
<evidence type="ECO:0000313" key="3">
    <source>
        <dbReference type="Proteomes" id="UP000016922"/>
    </source>
</evidence>
<keyword evidence="3" id="KW-1185">Reference proteome</keyword>
<dbReference type="EMBL" id="KE145358">
    <property type="protein sequence ID" value="EPE33151.1"/>
    <property type="molecule type" value="Genomic_DNA"/>
</dbReference>
<reference evidence="2 3" key="1">
    <citation type="journal article" date="2013" name="BMC Genomics">
        <title>Genomics-driven discovery of the pneumocandin biosynthetic gene cluster in the fungus Glarea lozoyensis.</title>
        <authorList>
            <person name="Chen L."/>
            <person name="Yue Q."/>
            <person name="Zhang X."/>
            <person name="Xiang M."/>
            <person name="Wang C."/>
            <person name="Li S."/>
            <person name="Che Y."/>
            <person name="Ortiz-Lopez F.J."/>
            <person name="Bills G.F."/>
            <person name="Liu X."/>
            <person name="An Z."/>
        </authorList>
    </citation>
    <scope>NUCLEOTIDE SEQUENCE [LARGE SCALE GENOMIC DNA]</scope>
    <source>
        <strain evidence="3">ATCC 20868 / MF5171</strain>
    </source>
</reference>
<proteinExistence type="predicted"/>
<feature type="region of interest" description="Disordered" evidence="1">
    <location>
        <begin position="59"/>
        <end position="80"/>
    </location>
</feature>
<feature type="compositionally biased region" description="Basic and acidic residues" evidence="1">
    <location>
        <begin position="71"/>
        <end position="80"/>
    </location>
</feature>
<dbReference type="GeneID" id="19465217"/>
<sequence>MASAYASKSQRLKDNNYGARYIFCVYMDENTSKNMVSEVKEGKRRHPYFTLVYSLWGEPIPEDEQDPDDPQDFRGQDDEG</sequence>
<dbReference type="KEGG" id="glz:GLAREA_06163"/>
<protein>
    <submittedName>
        <fullName evidence="2">Uncharacterized protein</fullName>
    </submittedName>
</protein>
<feature type="compositionally biased region" description="Acidic residues" evidence="1">
    <location>
        <begin position="60"/>
        <end position="70"/>
    </location>
</feature>
<organism evidence="2 3">
    <name type="scientific">Glarea lozoyensis (strain ATCC 20868 / MF5171)</name>
    <dbReference type="NCBI Taxonomy" id="1116229"/>
    <lineage>
        <taxon>Eukaryota</taxon>
        <taxon>Fungi</taxon>
        <taxon>Dikarya</taxon>
        <taxon>Ascomycota</taxon>
        <taxon>Pezizomycotina</taxon>
        <taxon>Leotiomycetes</taxon>
        <taxon>Helotiales</taxon>
        <taxon>Helotiaceae</taxon>
        <taxon>Glarea</taxon>
    </lineage>
</organism>
<accession>S3DM52</accession>